<dbReference type="InterPro" id="IPR001139">
    <property type="entry name" value="Glyco_hydro_30"/>
</dbReference>
<evidence type="ECO:0000256" key="1">
    <source>
        <dbReference type="ARBA" id="ARBA00005382"/>
    </source>
</evidence>
<dbReference type="PANTHER" id="PTHR11069:SF23">
    <property type="entry name" value="LYSOSOMAL ACID GLUCOSYLCERAMIDASE"/>
    <property type="match status" value="1"/>
</dbReference>
<proteinExistence type="inferred from homology"/>
<dbReference type="PANTHER" id="PTHR11069">
    <property type="entry name" value="GLUCOSYLCERAMIDASE"/>
    <property type="match status" value="1"/>
</dbReference>
<dbReference type="Gene3D" id="3.20.20.80">
    <property type="entry name" value="Glycosidases"/>
    <property type="match status" value="1"/>
</dbReference>
<dbReference type="InterPro" id="IPR017853">
    <property type="entry name" value="GH"/>
</dbReference>
<comment type="similarity">
    <text evidence="1">Belongs to the glycosyl hydrolase 30 family.</text>
</comment>
<feature type="domain" description="Glycosyl hydrolase family 59 catalytic" evidence="4">
    <location>
        <begin position="9"/>
        <end position="266"/>
    </location>
</feature>
<keyword evidence="7" id="KW-1185">Reference proteome</keyword>
<dbReference type="InterPro" id="IPR013780">
    <property type="entry name" value="Glyco_hydro_b"/>
</dbReference>
<feature type="domain" description="Glycosyl hydrolase family 30 beta sandwich" evidence="5">
    <location>
        <begin position="276"/>
        <end position="311"/>
    </location>
</feature>
<dbReference type="Gene3D" id="2.60.40.1180">
    <property type="entry name" value="Golgi alpha-mannosidase II"/>
    <property type="match status" value="1"/>
</dbReference>
<sequence length="374" mass="39281">MHPTLTRSAELVDLLFNETSGAGFTILRNDIGSSPNSTQDWMNTIEPVGPARPDERPTYVWDGQDAGQFWIAQQAARYGVKTFYAGAWSAPGFMKNNSNDAGGGYLCGKFYKAAGIDITHLGFLNETDFTTAYASMRMTGAMAADFIKILQPVLAARGYAGQVKIACCDATGWATQRNMSRAILADAAAAPLVDNAWMTEYADLGGRWSTAWFSADAAARNDTKATAGDGLTWARNLHTGLTTGNLSAFLWWVATQDTTTNGNNSEKLMAPVVDTATSGLRTVAFKNANGDVSVVAINDSAEDVPVRVYVGVASGGGGGGSGDGAAAAAAVEAWVTDATRDMERQAAAISPEGIVNLQEVPAHGVLSVIVRASS</sequence>
<dbReference type="SUPFAM" id="SSF51445">
    <property type="entry name" value="(Trans)glycosidases"/>
    <property type="match status" value="1"/>
</dbReference>
<keyword evidence="3" id="KW-0378">Hydrolase</keyword>
<name>A0ABP0BYV3_9PEZI</name>
<protein>
    <recommendedName>
        <fullName evidence="8">Glycoside hydrolase family 30 protein</fullName>
    </recommendedName>
</protein>
<comment type="caution">
    <text evidence="6">The sequence shown here is derived from an EMBL/GenBank/DDBJ whole genome shotgun (WGS) entry which is preliminary data.</text>
</comment>
<accession>A0ABP0BYV3</accession>
<evidence type="ECO:0000256" key="3">
    <source>
        <dbReference type="ARBA" id="ARBA00022801"/>
    </source>
</evidence>
<evidence type="ECO:0000313" key="6">
    <source>
        <dbReference type="EMBL" id="CAK7224904.1"/>
    </source>
</evidence>
<evidence type="ECO:0000259" key="5">
    <source>
        <dbReference type="Pfam" id="PF17189"/>
    </source>
</evidence>
<reference evidence="6 7" key="1">
    <citation type="submission" date="2024-01" db="EMBL/GenBank/DDBJ databases">
        <authorList>
            <person name="Allen C."/>
            <person name="Tagirdzhanova G."/>
        </authorList>
    </citation>
    <scope>NUCLEOTIDE SEQUENCE [LARGE SCALE GENOMIC DNA]</scope>
</reference>
<dbReference type="Pfam" id="PF17189">
    <property type="entry name" value="Glyco_hydro_30C"/>
    <property type="match status" value="1"/>
</dbReference>
<keyword evidence="2" id="KW-0732">Signal</keyword>
<organism evidence="6 7">
    <name type="scientific">Sporothrix curviconia</name>
    <dbReference type="NCBI Taxonomy" id="1260050"/>
    <lineage>
        <taxon>Eukaryota</taxon>
        <taxon>Fungi</taxon>
        <taxon>Dikarya</taxon>
        <taxon>Ascomycota</taxon>
        <taxon>Pezizomycotina</taxon>
        <taxon>Sordariomycetes</taxon>
        <taxon>Sordariomycetidae</taxon>
        <taxon>Ophiostomatales</taxon>
        <taxon>Ophiostomataceae</taxon>
        <taxon>Sporothrix</taxon>
    </lineage>
</organism>
<dbReference type="InterPro" id="IPR033452">
    <property type="entry name" value="GH30_C"/>
</dbReference>
<dbReference type="Pfam" id="PF02057">
    <property type="entry name" value="Glyco_hydro_59"/>
    <property type="match status" value="1"/>
</dbReference>
<evidence type="ECO:0008006" key="8">
    <source>
        <dbReference type="Google" id="ProtNLM"/>
    </source>
</evidence>
<dbReference type="InterPro" id="IPR049161">
    <property type="entry name" value="GH59_cat"/>
</dbReference>
<gene>
    <name evidence="6" type="ORF">SCUCBS95973_005677</name>
</gene>
<dbReference type="EMBL" id="CAWUHB010000031">
    <property type="protein sequence ID" value="CAK7224904.1"/>
    <property type="molecule type" value="Genomic_DNA"/>
</dbReference>
<dbReference type="Proteomes" id="UP001642405">
    <property type="component" value="Unassembled WGS sequence"/>
</dbReference>
<evidence type="ECO:0000313" key="7">
    <source>
        <dbReference type="Proteomes" id="UP001642405"/>
    </source>
</evidence>
<evidence type="ECO:0000256" key="2">
    <source>
        <dbReference type="ARBA" id="ARBA00022729"/>
    </source>
</evidence>
<evidence type="ECO:0000259" key="4">
    <source>
        <dbReference type="Pfam" id="PF02057"/>
    </source>
</evidence>